<evidence type="ECO:0000313" key="1">
    <source>
        <dbReference type="EMBL" id="MBB4689317.1"/>
    </source>
</evidence>
<name>A0A840J7G3_9PSEU</name>
<organism evidence="1 2">
    <name type="scientific">Amycolatopsis jiangsuensis</name>
    <dbReference type="NCBI Taxonomy" id="1181879"/>
    <lineage>
        <taxon>Bacteria</taxon>
        <taxon>Bacillati</taxon>
        <taxon>Actinomycetota</taxon>
        <taxon>Actinomycetes</taxon>
        <taxon>Pseudonocardiales</taxon>
        <taxon>Pseudonocardiaceae</taxon>
        <taxon>Amycolatopsis</taxon>
    </lineage>
</organism>
<proteinExistence type="predicted"/>
<keyword evidence="2" id="KW-1185">Reference proteome</keyword>
<reference evidence="1 2" key="1">
    <citation type="submission" date="2020-08" db="EMBL/GenBank/DDBJ databases">
        <title>Sequencing the genomes of 1000 actinobacteria strains.</title>
        <authorList>
            <person name="Klenk H.-P."/>
        </authorList>
    </citation>
    <scope>NUCLEOTIDE SEQUENCE [LARGE SCALE GENOMIC DNA]</scope>
    <source>
        <strain evidence="1 2">DSM 45859</strain>
    </source>
</reference>
<gene>
    <name evidence="1" type="ORF">BJY18_006802</name>
</gene>
<dbReference type="Proteomes" id="UP000581769">
    <property type="component" value="Unassembled WGS sequence"/>
</dbReference>
<evidence type="ECO:0000313" key="2">
    <source>
        <dbReference type="Proteomes" id="UP000581769"/>
    </source>
</evidence>
<dbReference type="AlphaFoldDB" id="A0A840J7G3"/>
<protein>
    <submittedName>
        <fullName evidence="1">Uncharacterized protein</fullName>
    </submittedName>
</protein>
<sequence length="33" mass="3426">MLKACTLVDEVGTVAQHAGVRTVAVSHLIDFSG</sequence>
<accession>A0A840J7G3</accession>
<dbReference type="EMBL" id="JACHMG010000001">
    <property type="protein sequence ID" value="MBB4689317.1"/>
    <property type="molecule type" value="Genomic_DNA"/>
</dbReference>
<comment type="caution">
    <text evidence="1">The sequence shown here is derived from an EMBL/GenBank/DDBJ whole genome shotgun (WGS) entry which is preliminary data.</text>
</comment>